<dbReference type="Proteomes" id="UP000766486">
    <property type="component" value="Unassembled WGS sequence"/>
</dbReference>
<sequence length="608" mass="68315">MSNPQPDVDHLGPLLAKACEQKSLRVSRIRALQSEGACYMPQNRGSEDQLDPGDESVKITLVEAEPGTEYIAISHVWSDGLGNPNKNAIPQCQLQRLSHHIRNMGNRYGQYTYFWLDTICIPPDSICQCTCPLKPKDTPCSPPCQGQQMAEAQRISLELMRKTYENAAAVLVLDSWLYETTCEDKSLLENLLKIFASTWTRRLWTLQEGALAKSLQVQFLDTAFDVDLAIVHLQEIADQITKFGFLPPVFAAYWELRHFNQSHRLLRSESWGMNFPVPPWLSEKFRSGEHIDVGEGGSWIRNMIDELGGQRDDIADDLPIRSPAVKLAGRLVSTISAVFHRSTSVSADEPLCLATLLDLDVGRIAAISSGENRMHEFWRMFDMVPRAIPFLREPKINAPGFRWASRSFLRSARPVLEVNGLAGLSEWWQNDVELVEVRPNGHLAIRAEGIILPTESRYLLAPFYLKLPDINRVYVALPESQDASEPNIPFVFGIDPKRTYHCKNLAIILDRGILGQSDDVSAGFGGILVAIEEQSIEKVSENEEIDCRRICAIECQSIDHEMLPARQVRNKDMLSHMSDYKPGGPLNQLEPIGAIVVKSQRTACWCIG</sequence>
<reference evidence="1 2" key="1">
    <citation type="submission" date="2019-06" db="EMBL/GenBank/DDBJ databases">
        <authorList>
            <person name="Broberg M."/>
        </authorList>
    </citation>
    <scope>NUCLEOTIDE SEQUENCE [LARGE SCALE GENOMIC DNA]</scope>
</reference>
<accession>A0ABY6TN79</accession>
<name>A0ABY6TN79_BIOOC</name>
<protein>
    <recommendedName>
        <fullName evidence="3">Heterokaryon incompatibility domain-containing protein</fullName>
    </recommendedName>
</protein>
<evidence type="ECO:0000313" key="1">
    <source>
        <dbReference type="EMBL" id="VUC19908.1"/>
    </source>
</evidence>
<evidence type="ECO:0008006" key="3">
    <source>
        <dbReference type="Google" id="ProtNLM"/>
    </source>
</evidence>
<dbReference type="PANTHER" id="PTHR39596:SF2">
    <property type="entry name" value="HET DOMAIN PROTEIN (AFU_ORTHOLOGUE AFUA_1G17550)-RELATED"/>
    <property type="match status" value="1"/>
</dbReference>
<evidence type="ECO:0000313" key="2">
    <source>
        <dbReference type="Proteomes" id="UP000766486"/>
    </source>
</evidence>
<comment type="caution">
    <text evidence="1">The sequence shown here is derived from an EMBL/GenBank/DDBJ whole genome shotgun (WGS) entry which is preliminary data.</text>
</comment>
<dbReference type="PANTHER" id="PTHR39596">
    <property type="match status" value="1"/>
</dbReference>
<dbReference type="EMBL" id="CABFNS010000015">
    <property type="protein sequence ID" value="VUC19908.1"/>
    <property type="molecule type" value="Genomic_DNA"/>
</dbReference>
<gene>
    <name evidence="1" type="ORF">CLO192961_LOCUS7021</name>
</gene>
<proteinExistence type="predicted"/>
<organism evidence="1 2">
    <name type="scientific">Bionectria ochroleuca</name>
    <name type="common">Gliocladium roseum</name>
    <dbReference type="NCBI Taxonomy" id="29856"/>
    <lineage>
        <taxon>Eukaryota</taxon>
        <taxon>Fungi</taxon>
        <taxon>Dikarya</taxon>
        <taxon>Ascomycota</taxon>
        <taxon>Pezizomycotina</taxon>
        <taxon>Sordariomycetes</taxon>
        <taxon>Hypocreomycetidae</taxon>
        <taxon>Hypocreales</taxon>
        <taxon>Bionectriaceae</taxon>
        <taxon>Clonostachys</taxon>
    </lineage>
</organism>
<keyword evidence="2" id="KW-1185">Reference proteome</keyword>